<keyword evidence="1" id="KW-1133">Transmembrane helix</keyword>
<dbReference type="EMBL" id="CAFBLS010000343">
    <property type="protein sequence ID" value="CAB4887175.1"/>
    <property type="molecule type" value="Genomic_DNA"/>
</dbReference>
<dbReference type="Gene3D" id="3.30.565.10">
    <property type="entry name" value="Histidine kinase-like ATPase, C-terminal domain"/>
    <property type="match status" value="1"/>
</dbReference>
<feature type="transmembrane region" description="Helical" evidence="1">
    <location>
        <begin position="28"/>
        <end position="47"/>
    </location>
</feature>
<dbReference type="SUPFAM" id="SSF55874">
    <property type="entry name" value="ATPase domain of HSP90 chaperone/DNA topoisomerase II/histidine kinase"/>
    <property type="match status" value="1"/>
</dbReference>
<sequence length="584" mass="61863">MNSSRRTGGTALADVRRRWERLGYASSLGPRVALLYFPVSLAGPLFIDRERFGGSWTVWFLMSAFAQLALVGAFEILRRLIHCEGRAKSQPGLTLTAIVIAALVRGIALGVVVRWFGFSPDIEIGYRLPAALAAAAMIIVIALAVSAHDRHRELVEHLDRERAGLADLDISMQGRLAEITCGVTALVSAKVAPLLNELDVTLGEVAAGADVAPSIQSLRHLVDEELRPLSHQLIAESVDLDVLALPVAPATRPRVPLPEFLRARDALLPGSSAVLTMLSALGPAVRELTPLQSLNFLLGLGGIVALGVGGLRASAGRLRLPVAICVGTTAMAVSIVVALGVIALDAIGLSAPSHIVIPALIIGGAIGAGTALYCAVDERRSTTESQLLEAVQNLQSSVSLLRQQAWIGRRRVSYILHGSVQSALHAAAMRLTANPHPDAGLVSEIRLDIAAAMAKLGSISGPPAVLPETLAETADLWSEACTVRWSLSEDAARLAAESATTAECASEIVREGVGNAIRHGGARHVDVMIVTQRRRLVLTIVDDGCAGRHGMRKGLGSRMLDEMCVQWNRESDDRGTRLTAELAT</sequence>
<dbReference type="AlphaFoldDB" id="A0A6J7F109"/>
<evidence type="ECO:0000313" key="2">
    <source>
        <dbReference type="EMBL" id="CAB4887175.1"/>
    </source>
</evidence>
<accession>A0A6J7F109</accession>
<protein>
    <submittedName>
        <fullName evidence="2">Unannotated protein</fullName>
    </submittedName>
</protein>
<feature type="transmembrane region" description="Helical" evidence="1">
    <location>
        <begin position="93"/>
        <end position="116"/>
    </location>
</feature>
<keyword evidence="1" id="KW-0812">Transmembrane</keyword>
<evidence type="ECO:0000256" key="1">
    <source>
        <dbReference type="SAM" id="Phobius"/>
    </source>
</evidence>
<name>A0A6J7F109_9ZZZZ</name>
<reference evidence="2" key="1">
    <citation type="submission" date="2020-05" db="EMBL/GenBank/DDBJ databases">
        <authorList>
            <person name="Chiriac C."/>
            <person name="Salcher M."/>
            <person name="Ghai R."/>
            <person name="Kavagutti S V."/>
        </authorList>
    </citation>
    <scope>NUCLEOTIDE SEQUENCE</scope>
</reference>
<keyword evidence="1" id="KW-0472">Membrane</keyword>
<proteinExistence type="predicted"/>
<feature type="transmembrane region" description="Helical" evidence="1">
    <location>
        <begin position="355"/>
        <end position="376"/>
    </location>
</feature>
<dbReference type="SUPFAM" id="SSF103473">
    <property type="entry name" value="MFS general substrate transporter"/>
    <property type="match status" value="1"/>
</dbReference>
<feature type="transmembrane region" description="Helical" evidence="1">
    <location>
        <begin position="318"/>
        <end position="343"/>
    </location>
</feature>
<dbReference type="InterPro" id="IPR036259">
    <property type="entry name" value="MFS_trans_sf"/>
</dbReference>
<feature type="transmembrane region" description="Helical" evidence="1">
    <location>
        <begin position="59"/>
        <end position="81"/>
    </location>
</feature>
<organism evidence="2">
    <name type="scientific">freshwater metagenome</name>
    <dbReference type="NCBI Taxonomy" id="449393"/>
    <lineage>
        <taxon>unclassified sequences</taxon>
        <taxon>metagenomes</taxon>
        <taxon>ecological metagenomes</taxon>
    </lineage>
</organism>
<gene>
    <name evidence="2" type="ORF">UFOPK3402_02026</name>
</gene>
<feature type="transmembrane region" description="Helical" evidence="1">
    <location>
        <begin position="128"/>
        <end position="147"/>
    </location>
</feature>
<dbReference type="InterPro" id="IPR036890">
    <property type="entry name" value="HATPase_C_sf"/>
</dbReference>